<reference evidence="2 3" key="2">
    <citation type="submission" date="2020-07" db="EMBL/GenBank/DDBJ databases">
        <title>Genome assembly of wild tea tree DASZ reveals pedigree and selection history of tea varieties.</title>
        <authorList>
            <person name="Zhang W."/>
        </authorList>
    </citation>
    <scope>NUCLEOTIDE SEQUENCE [LARGE SCALE GENOMIC DNA]</scope>
    <source>
        <strain evidence="3">cv. G240</strain>
        <tissue evidence="2">Leaf</tissue>
    </source>
</reference>
<gene>
    <name evidence="2" type="ORF">HYC85_023302</name>
</gene>
<sequence>MAKEYSNLRPSILTVEARDKVVSYGQGFAITFMVATYRLYQDFKVAVIAPPFATHSFGMNQRLIYLDIIGGAQKLSMFGYKVSVVAPVTKNIAPPGHYMLFVVHNGIPGECVWIQINN</sequence>
<keyword evidence="3" id="KW-1185">Reference proteome</keyword>
<dbReference type="CDD" id="cd02851">
    <property type="entry name" value="E_set_GO_C"/>
    <property type="match status" value="1"/>
</dbReference>
<protein>
    <recommendedName>
        <fullName evidence="1">Galactose oxidase-like Early set domain-containing protein</fullName>
    </recommendedName>
</protein>
<feature type="domain" description="Galactose oxidase-like Early set" evidence="1">
    <location>
        <begin position="9"/>
        <end position="116"/>
    </location>
</feature>
<organism evidence="2 3">
    <name type="scientific">Camellia sinensis</name>
    <name type="common">Tea plant</name>
    <name type="synonym">Thea sinensis</name>
    <dbReference type="NCBI Taxonomy" id="4442"/>
    <lineage>
        <taxon>Eukaryota</taxon>
        <taxon>Viridiplantae</taxon>
        <taxon>Streptophyta</taxon>
        <taxon>Embryophyta</taxon>
        <taxon>Tracheophyta</taxon>
        <taxon>Spermatophyta</taxon>
        <taxon>Magnoliopsida</taxon>
        <taxon>eudicotyledons</taxon>
        <taxon>Gunneridae</taxon>
        <taxon>Pentapetalae</taxon>
        <taxon>asterids</taxon>
        <taxon>Ericales</taxon>
        <taxon>Theaceae</taxon>
        <taxon>Camellia</taxon>
    </lineage>
</organism>
<proteinExistence type="predicted"/>
<dbReference type="InterPro" id="IPR014756">
    <property type="entry name" value="Ig_E-set"/>
</dbReference>
<evidence type="ECO:0000313" key="2">
    <source>
        <dbReference type="EMBL" id="KAF5939043.1"/>
    </source>
</evidence>
<dbReference type="PANTHER" id="PTHR32208:SF57">
    <property type="entry name" value="F14L17.20 PROTEIN"/>
    <property type="match status" value="1"/>
</dbReference>
<accession>A0A7J7GE59</accession>
<evidence type="ECO:0000313" key="3">
    <source>
        <dbReference type="Proteomes" id="UP000593564"/>
    </source>
</evidence>
<comment type="caution">
    <text evidence="2">The sequence shown here is derived from an EMBL/GenBank/DDBJ whole genome shotgun (WGS) entry which is preliminary data.</text>
</comment>
<evidence type="ECO:0000259" key="1">
    <source>
        <dbReference type="Pfam" id="PF09118"/>
    </source>
</evidence>
<dbReference type="Pfam" id="PF09118">
    <property type="entry name" value="GO-like_E_set"/>
    <property type="match status" value="1"/>
</dbReference>
<dbReference type="Proteomes" id="UP000593564">
    <property type="component" value="Unassembled WGS sequence"/>
</dbReference>
<dbReference type="Gene3D" id="2.60.40.10">
    <property type="entry name" value="Immunoglobulins"/>
    <property type="match status" value="1"/>
</dbReference>
<dbReference type="InterPro" id="IPR015202">
    <property type="entry name" value="GO-like_E_set"/>
</dbReference>
<dbReference type="EMBL" id="JACBKZ010000011">
    <property type="protein sequence ID" value="KAF5939043.1"/>
    <property type="molecule type" value="Genomic_DNA"/>
</dbReference>
<dbReference type="SUPFAM" id="SSF81296">
    <property type="entry name" value="E set domains"/>
    <property type="match status" value="1"/>
</dbReference>
<dbReference type="AlphaFoldDB" id="A0A7J7GE59"/>
<reference evidence="3" key="1">
    <citation type="journal article" date="2020" name="Nat. Commun.">
        <title>Genome assembly of wild tea tree DASZ reveals pedigree and selection history of tea varieties.</title>
        <authorList>
            <person name="Zhang W."/>
            <person name="Zhang Y."/>
            <person name="Qiu H."/>
            <person name="Guo Y."/>
            <person name="Wan H."/>
            <person name="Zhang X."/>
            <person name="Scossa F."/>
            <person name="Alseekh S."/>
            <person name="Zhang Q."/>
            <person name="Wang P."/>
            <person name="Xu L."/>
            <person name="Schmidt M.H."/>
            <person name="Jia X."/>
            <person name="Li D."/>
            <person name="Zhu A."/>
            <person name="Guo F."/>
            <person name="Chen W."/>
            <person name="Ni D."/>
            <person name="Usadel B."/>
            <person name="Fernie A.R."/>
            <person name="Wen W."/>
        </authorList>
    </citation>
    <scope>NUCLEOTIDE SEQUENCE [LARGE SCALE GENOMIC DNA]</scope>
    <source>
        <strain evidence="3">cv. G240</strain>
    </source>
</reference>
<dbReference type="InterPro" id="IPR013783">
    <property type="entry name" value="Ig-like_fold"/>
</dbReference>
<dbReference type="PANTHER" id="PTHR32208">
    <property type="entry name" value="SECRETED PROTEIN-RELATED"/>
    <property type="match status" value="1"/>
</dbReference>
<name>A0A7J7GE59_CAMSI</name>